<dbReference type="RefSeq" id="WP_006193814.1">
    <property type="nucleotide sequence ID" value="NC_015437.1"/>
</dbReference>
<keyword evidence="4" id="KW-1185">Reference proteome</keyword>
<dbReference type="Pfam" id="PF05973">
    <property type="entry name" value="Gp49"/>
    <property type="match status" value="1"/>
</dbReference>
<reference evidence="1 4" key="2">
    <citation type="submission" date="2011-04" db="EMBL/GenBank/DDBJ databases">
        <title>The complete genome of Selenomonas sputigena DSM 20758.</title>
        <authorList>
            <consortium name="US DOE Joint Genome Institute (JGI-PGF)"/>
            <person name="Lucas S."/>
            <person name="Copeland A."/>
            <person name="Lapidus A."/>
            <person name="Bruce D."/>
            <person name="Goodwin L."/>
            <person name="Pitluck S."/>
            <person name="Peters L."/>
            <person name="Kyrpides N."/>
            <person name="Mavromatis K."/>
            <person name="Ivanova N."/>
            <person name="Ovchinnikova G."/>
            <person name="Teshima H."/>
            <person name="Detter J.C."/>
            <person name="Tapia R."/>
            <person name="Han C."/>
            <person name="Land M."/>
            <person name="Hauser L."/>
            <person name="Markowitz V."/>
            <person name="Cheng J.-F."/>
            <person name="Hugenholtz P."/>
            <person name="Woyke T."/>
            <person name="Wu D."/>
            <person name="Gronow S."/>
            <person name="Wellnitz S."/>
            <person name="Schneider S."/>
            <person name="Klenk H.-P."/>
            <person name="Eisen J.A."/>
        </authorList>
    </citation>
    <scope>NUCLEOTIDE SEQUENCE [LARGE SCALE GENOMIC DNA]</scope>
    <source>
        <strain evidence="1">ATCC 35185</strain>
        <strain evidence="4">ATCC 35185 / DSM 20758 / VPI D19B-28</strain>
    </source>
</reference>
<reference evidence="2 3" key="1">
    <citation type="submission" date="2009-09" db="EMBL/GenBank/DDBJ databases">
        <authorList>
            <person name="Weinstock G."/>
            <person name="Sodergren E."/>
            <person name="Clifton S."/>
            <person name="Fulton L."/>
            <person name="Fulton B."/>
            <person name="Courtney L."/>
            <person name="Fronick C."/>
            <person name="Harrison M."/>
            <person name="Strong C."/>
            <person name="Farmer C."/>
            <person name="Delahaunty K."/>
            <person name="Markovic C."/>
            <person name="Hall O."/>
            <person name="Minx P."/>
            <person name="Tomlinson C."/>
            <person name="Mitreva M."/>
            <person name="Nelson J."/>
            <person name="Hou S."/>
            <person name="Wollam A."/>
            <person name="Pepin K.H."/>
            <person name="Johnson M."/>
            <person name="Bhonagiri V."/>
            <person name="Nash W.E."/>
            <person name="Warren W."/>
            <person name="Chinwalla A."/>
            <person name="Mardis E.R."/>
            <person name="Wilson R.K."/>
        </authorList>
    </citation>
    <scope>NUCLEOTIDE SEQUENCE [LARGE SCALE GENOMIC DNA]</scope>
    <source>
        <strain evidence="2">ATCC 35185</strain>
        <strain evidence="3">ATCC 35185 / DSM 20758 / VPI D19B-28</strain>
    </source>
</reference>
<dbReference type="Proteomes" id="UP000011124">
    <property type="component" value="Chromosome"/>
</dbReference>
<evidence type="ECO:0000313" key="1">
    <source>
        <dbReference type="EMBL" id="AEB99243.1"/>
    </source>
</evidence>
<gene>
    <name evidence="1" type="ordered locus">Selsp_0267</name>
    <name evidence="2" type="ORF">SELSPUOL_02448</name>
</gene>
<dbReference type="STRING" id="546271.Selsp_0267"/>
<dbReference type="OrthoDB" id="573082at2"/>
<evidence type="ECO:0000313" key="4">
    <source>
        <dbReference type="Proteomes" id="UP000011124"/>
    </source>
</evidence>
<evidence type="ECO:0000313" key="3">
    <source>
        <dbReference type="Proteomes" id="UP000003505"/>
    </source>
</evidence>
<evidence type="ECO:0000313" key="2">
    <source>
        <dbReference type="EMBL" id="EEX76283.1"/>
    </source>
</evidence>
<dbReference type="AlphaFoldDB" id="C9LY89"/>
<dbReference type="KEGG" id="ssg:Selsp_0267"/>
<name>C9LY89_SELS3</name>
<dbReference type="InterPro" id="IPR009241">
    <property type="entry name" value="HigB-like"/>
</dbReference>
<organism evidence="2 3">
    <name type="scientific">Selenomonas sputigena (strain ATCC 35185 / DSM 20758 / CCUG 44933 / VPI D19B-28)</name>
    <dbReference type="NCBI Taxonomy" id="546271"/>
    <lineage>
        <taxon>Bacteria</taxon>
        <taxon>Bacillati</taxon>
        <taxon>Bacillota</taxon>
        <taxon>Negativicutes</taxon>
        <taxon>Selenomonadales</taxon>
        <taxon>Selenomonadaceae</taxon>
        <taxon>Selenomonas</taxon>
    </lineage>
</organism>
<dbReference type="Proteomes" id="UP000003505">
    <property type="component" value="Unassembled WGS sequence"/>
</dbReference>
<accession>C9LY89</accession>
<dbReference type="eggNOG" id="COG4679">
    <property type="taxonomic scope" value="Bacteria"/>
</dbReference>
<dbReference type="EMBL" id="ACKP02000050">
    <property type="protein sequence ID" value="EEX76283.1"/>
    <property type="molecule type" value="Genomic_DNA"/>
</dbReference>
<proteinExistence type="predicted"/>
<protein>
    <submittedName>
        <fullName evidence="2">Toxin-antitoxin system, toxin component, RelE family</fullName>
    </submittedName>
</protein>
<dbReference type="EMBL" id="CP002637">
    <property type="protein sequence ID" value="AEB99243.1"/>
    <property type="molecule type" value="Genomic_DNA"/>
</dbReference>
<dbReference type="HOGENOM" id="CLU_122734_0_1_9"/>
<sequence length="119" mass="13733">MNFEVQFYETEDGQCPVEEFLLGLNVKMRAKILGFMQILEEKGVELREPYTKPLDDGILELRCSFAGNITRVMFFFYIGGKIILTNGFVKKTQKTPPAEIEIAKKRRADYIRRFGEGAE</sequence>